<dbReference type="InterPro" id="IPR052156">
    <property type="entry name" value="BCAA_Transport_ATP-bd_LivF"/>
</dbReference>
<keyword evidence="6 9" id="KW-0067">ATP-binding</keyword>
<evidence type="ECO:0000256" key="2">
    <source>
        <dbReference type="ARBA" id="ARBA00022448"/>
    </source>
</evidence>
<proteinExistence type="inferred from homology"/>
<evidence type="ECO:0000256" key="6">
    <source>
        <dbReference type="ARBA" id="ARBA00022840"/>
    </source>
</evidence>
<name>A0A1X7L7Q5_9BURK</name>
<gene>
    <name evidence="9" type="ORF">SAMN06265784_105201</name>
</gene>
<dbReference type="PANTHER" id="PTHR43820:SF6">
    <property type="entry name" value="ABC TRANSPORTER ATP-BINDING PROTEIN"/>
    <property type="match status" value="1"/>
</dbReference>
<organism evidence="9 10">
    <name type="scientific">Paraburkholderia susongensis</name>
    <dbReference type="NCBI Taxonomy" id="1515439"/>
    <lineage>
        <taxon>Bacteria</taxon>
        <taxon>Pseudomonadati</taxon>
        <taxon>Pseudomonadota</taxon>
        <taxon>Betaproteobacteria</taxon>
        <taxon>Burkholderiales</taxon>
        <taxon>Burkholderiaceae</taxon>
        <taxon>Paraburkholderia</taxon>
    </lineage>
</organism>
<dbReference type="RefSeq" id="WP_085485182.1">
    <property type="nucleotide sequence ID" value="NZ_FXAT01000005.1"/>
</dbReference>
<dbReference type="SMART" id="SM00382">
    <property type="entry name" value="AAA"/>
    <property type="match status" value="1"/>
</dbReference>
<dbReference type="Gene3D" id="3.40.50.300">
    <property type="entry name" value="P-loop containing nucleotide triphosphate hydrolases"/>
    <property type="match status" value="1"/>
</dbReference>
<keyword evidence="4" id="KW-0472">Membrane</keyword>
<keyword evidence="3" id="KW-1003">Cell membrane</keyword>
<dbReference type="PROSITE" id="PS50893">
    <property type="entry name" value="ABC_TRANSPORTER_2"/>
    <property type="match status" value="1"/>
</dbReference>
<evidence type="ECO:0000256" key="3">
    <source>
        <dbReference type="ARBA" id="ARBA00022475"/>
    </source>
</evidence>
<keyword evidence="5" id="KW-0547">Nucleotide-binding</keyword>
<feature type="domain" description="ABC transporter" evidence="8">
    <location>
        <begin position="4"/>
        <end position="237"/>
    </location>
</feature>
<dbReference type="PANTHER" id="PTHR43820">
    <property type="entry name" value="HIGH-AFFINITY BRANCHED-CHAIN AMINO ACID TRANSPORT ATP-BINDING PROTEIN LIVF"/>
    <property type="match status" value="1"/>
</dbReference>
<evidence type="ECO:0000256" key="5">
    <source>
        <dbReference type="ARBA" id="ARBA00022741"/>
    </source>
</evidence>
<dbReference type="Proteomes" id="UP000193228">
    <property type="component" value="Unassembled WGS sequence"/>
</dbReference>
<comment type="similarity">
    <text evidence="1">Belongs to the ABC transporter superfamily.</text>
</comment>
<evidence type="ECO:0000256" key="4">
    <source>
        <dbReference type="ARBA" id="ARBA00022519"/>
    </source>
</evidence>
<keyword evidence="2" id="KW-0813">Transport</keyword>
<keyword evidence="7" id="KW-0029">Amino-acid transport</keyword>
<evidence type="ECO:0000256" key="7">
    <source>
        <dbReference type="ARBA" id="ARBA00022970"/>
    </source>
</evidence>
<dbReference type="Pfam" id="PF00005">
    <property type="entry name" value="ABC_tran"/>
    <property type="match status" value="1"/>
</dbReference>
<dbReference type="GO" id="GO:0015807">
    <property type="term" value="P:L-amino acid transport"/>
    <property type="evidence" value="ECO:0007669"/>
    <property type="project" value="TreeGrafter"/>
</dbReference>
<dbReference type="InterPro" id="IPR027417">
    <property type="entry name" value="P-loop_NTPase"/>
</dbReference>
<evidence type="ECO:0000313" key="10">
    <source>
        <dbReference type="Proteomes" id="UP000193228"/>
    </source>
</evidence>
<keyword evidence="4" id="KW-0997">Cell inner membrane</keyword>
<accession>A0A1X7L7Q5</accession>
<evidence type="ECO:0000259" key="8">
    <source>
        <dbReference type="PROSITE" id="PS50893"/>
    </source>
</evidence>
<dbReference type="SUPFAM" id="SSF52540">
    <property type="entry name" value="P-loop containing nucleoside triphosphate hydrolases"/>
    <property type="match status" value="1"/>
</dbReference>
<dbReference type="InterPro" id="IPR003593">
    <property type="entry name" value="AAA+_ATPase"/>
</dbReference>
<dbReference type="EMBL" id="FXAT01000005">
    <property type="protein sequence ID" value="SMG49888.1"/>
    <property type="molecule type" value="Genomic_DNA"/>
</dbReference>
<dbReference type="CDD" id="cd03224">
    <property type="entry name" value="ABC_TM1139_LivF_branched"/>
    <property type="match status" value="1"/>
</dbReference>
<dbReference type="GO" id="GO:0016887">
    <property type="term" value="F:ATP hydrolysis activity"/>
    <property type="evidence" value="ECO:0007669"/>
    <property type="project" value="InterPro"/>
</dbReference>
<protein>
    <submittedName>
        <fullName evidence="9">Amino acid/amide ABC transporter ATP-binding protein 2, HAAT family</fullName>
    </submittedName>
</protein>
<dbReference type="AlphaFoldDB" id="A0A1X7L7Q5"/>
<dbReference type="InterPro" id="IPR017871">
    <property type="entry name" value="ABC_transporter-like_CS"/>
</dbReference>
<keyword evidence="10" id="KW-1185">Reference proteome</keyword>
<dbReference type="STRING" id="1515439.SAMN06265784_105201"/>
<dbReference type="InterPro" id="IPR003439">
    <property type="entry name" value="ABC_transporter-like_ATP-bd"/>
</dbReference>
<dbReference type="GO" id="GO:0005524">
    <property type="term" value="F:ATP binding"/>
    <property type="evidence" value="ECO:0007669"/>
    <property type="project" value="UniProtKB-KW"/>
</dbReference>
<dbReference type="PROSITE" id="PS00211">
    <property type="entry name" value="ABC_TRANSPORTER_1"/>
    <property type="match status" value="1"/>
</dbReference>
<dbReference type="OrthoDB" id="8652350at2"/>
<dbReference type="GO" id="GO:0015658">
    <property type="term" value="F:branched-chain amino acid transmembrane transporter activity"/>
    <property type="evidence" value="ECO:0007669"/>
    <property type="project" value="TreeGrafter"/>
</dbReference>
<evidence type="ECO:0000313" key="9">
    <source>
        <dbReference type="EMBL" id="SMG49888.1"/>
    </source>
</evidence>
<evidence type="ECO:0000256" key="1">
    <source>
        <dbReference type="ARBA" id="ARBA00005417"/>
    </source>
</evidence>
<sequence length="242" mass="26236">MNILDVEGLTVKYGQVRAVSEMSFHVAAGELVSLIGANGAGKTSLLRCVMGAVPAAAGDVRFSGASLGRAPVEDRVRRGMYLVPEKRSLFNSMSVRDNLQLGTYANRARIRFAEEVKRIYALFPILEERQEQLAGTLSGGQQQMVAIGRALIARPELLLLDEPSIGLAPLVVQQIMDVIVELQRKEGLTVILVEQNARLALNAANRAYLIELGRIIKAGTGEELATDPHLSEIYLGAKRMAA</sequence>
<reference evidence="10" key="1">
    <citation type="submission" date="2017-04" db="EMBL/GenBank/DDBJ databases">
        <authorList>
            <person name="Varghese N."/>
            <person name="Submissions S."/>
        </authorList>
    </citation>
    <scope>NUCLEOTIDE SEQUENCE [LARGE SCALE GENOMIC DNA]</scope>
    <source>
        <strain evidence="10">LMG 29540</strain>
    </source>
</reference>